<dbReference type="Proteomes" id="UP001595629">
    <property type="component" value="Unassembled WGS sequence"/>
</dbReference>
<proteinExistence type="predicted"/>
<evidence type="ECO:0000313" key="3">
    <source>
        <dbReference type="Proteomes" id="UP001595629"/>
    </source>
</evidence>
<feature type="domain" description="Flagellar motor switch protein FliN-like C-terminal" evidence="1">
    <location>
        <begin position="174"/>
        <end position="240"/>
    </location>
</feature>
<dbReference type="Gene3D" id="2.30.330.10">
    <property type="entry name" value="SpoA-like"/>
    <property type="match status" value="1"/>
</dbReference>
<keyword evidence="2" id="KW-0282">Flagellum</keyword>
<gene>
    <name evidence="2" type="ORF">ACFORG_07375</name>
</gene>
<keyword evidence="2" id="KW-0966">Cell projection</keyword>
<dbReference type="InterPro" id="IPR036429">
    <property type="entry name" value="SpoA-like_sf"/>
</dbReference>
<dbReference type="SUPFAM" id="SSF101801">
    <property type="entry name" value="Surface presentation of antigens (SPOA)"/>
    <property type="match status" value="1"/>
</dbReference>
<dbReference type="Pfam" id="PF01052">
    <property type="entry name" value="FliMN_C"/>
    <property type="match status" value="1"/>
</dbReference>
<evidence type="ECO:0000259" key="1">
    <source>
        <dbReference type="Pfam" id="PF01052"/>
    </source>
</evidence>
<name>A0ABV7TFG6_9RHOB</name>
<protein>
    <submittedName>
        <fullName evidence="2">FliM/FliN family flagellar motor C-terminal domain-containing protein</fullName>
    </submittedName>
</protein>
<dbReference type="InterPro" id="IPR001543">
    <property type="entry name" value="FliN-like_C"/>
</dbReference>
<organism evidence="2 3">
    <name type="scientific">Lutimaribacter marinistellae</name>
    <dbReference type="NCBI Taxonomy" id="1820329"/>
    <lineage>
        <taxon>Bacteria</taxon>
        <taxon>Pseudomonadati</taxon>
        <taxon>Pseudomonadota</taxon>
        <taxon>Alphaproteobacteria</taxon>
        <taxon>Rhodobacterales</taxon>
        <taxon>Roseobacteraceae</taxon>
        <taxon>Lutimaribacter</taxon>
    </lineage>
</organism>
<dbReference type="RefSeq" id="WP_386734764.1">
    <property type="nucleotide sequence ID" value="NZ_JBHRXI010000006.1"/>
</dbReference>
<evidence type="ECO:0000313" key="2">
    <source>
        <dbReference type="EMBL" id="MFC3613577.1"/>
    </source>
</evidence>
<keyword evidence="3" id="KW-1185">Reference proteome</keyword>
<sequence>MTVIGATQLRCSHEDVSKAVPEERLYLLLAGPENRLGAACLDLACVSSIIQKQTMGTLLEGPTDSRPFTSTDAAMVAPLLEGLFSRAEDLADSMDDRQCLNGYEFCARLPDRRSVGLALAAERYRVFDLTIEIEAGKAQGHGTLILPDFGVQDGSGAAAEVPSGPALSDAAGMIRVDLNAELVRIRLTLSELYALTPGAVLPLVGAKLDKTHLTAIDERRVAQGRLGQCRGMRALRLNEKLPEPSEVTPYEDSFVGLESKPIATSRSAHPSLFDEAKVQEIDGAPLDVQEGQAPLAIHEATAAEISALAGLGEDEFGT</sequence>
<dbReference type="EMBL" id="JBHRXI010000006">
    <property type="protein sequence ID" value="MFC3613577.1"/>
    <property type="molecule type" value="Genomic_DNA"/>
</dbReference>
<accession>A0ABV7TFG6</accession>
<reference evidence="3" key="1">
    <citation type="journal article" date="2019" name="Int. J. Syst. Evol. Microbiol.">
        <title>The Global Catalogue of Microorganisms (GCM) 10K type strain sequencing project: providing services to taxonomists for standard genome sequencing and annotation.</title>
        <authorList>
            <consortium name="The Broad Institute Genomics Platform"/>
            <consortium name="The Broad Institute Genome Sequencing Center for Infectious Disease"/>
            <person name="Wu L."/>
            <person name="Ma J."/>
        </authorList>
    </citation>
    <scope>NUCLEOTIDE SEQUENCE [LARGE SCALE GENOMIC DNA]</scope>
    <source>
        <strain evidence="3">KCTC 42911</strain>
    </source>
</reference>
<keyword evidence="2" id="KW-0969">Cilium</keyword>
<comment type="caution">
    <text evidence="2">The sequence shown here is derived from an EMBL/GenBank/DDBJ whole genome shotgun (WGS) entry which is preliminary data.</text>
</comment>